<dbReference type="Gene3D" id="1.20.144.10">
    <property type="entry name" value="Phosphatidic acid phosphatase type 2/haloperoxidase"/>
    <property type="match status" value="1"/>
</dbReference>
<dbReference type="InterPro" id="IPR036938">
    <property type="entry name" value="PAP2/HPO_sf"/>
</dbReference>
<dbReference type="RefSeq" id="WP_278016565.1">
    <property type="nucleotide sequence ID" value="NZ_CP121106.1"/>
</dbReference>
<evidence type="ECO:0000259" key="6">
    <source>
        <dbReference type="Pfam" id="PF14378"/>
    </source>
</evidence>
<name>A0ABY8FS91_9SPHN</name>
<dbReference type="Pfam" id="PF14378">
    <property type="entry name" value="PAP2_3"/>
    <property type="match status" value="1"/>
</dbReference>
<evidence type="ECO:0000256" key="3">
    <source>
        <dbReference type="ARBA" id="ARBA00022989"/>
    </source>
</evidence>
<dbReference type="Proteomes" id="UP001215827">
    <property type="component" value="Chromosome"/>
</dbReference>
<feature type="transmembrane region" description="Helical" evidence="5">
    <location>
        <begin position="301"/>
        <end position="319"/>
    </location>
</feature>
<feature type="transmembrane region" description="Helical" evidence="5">
    <location>
        <begin position="275"/>
        <end position="295"/>
    </location>
</feature>
<gene>
    <name evidence="7" type="ORF">P7228_02045</name>
</gene>
<evidence type="ECO:0000256" key="2">
    <source>
        <dbReference type="ARBA" id="ARBA00022692"/>
    </source>
</evidence>
<feature type="transmembrane region" description="Helical" evidence="5">
    <location>
        <begin position="25"/>
        <end position="46"/>
    </location>
</feature>
<comment type="subcellular location">
    <subcellularLocation>
        <location evidence="1">Membrane</location>
        <topology evidence="1">Multi-pass membrane protein</topology>
    </subcellularLocation>
</comment>
<dbReference type="PANTHER" id="PTHR31310">
    <property type="match status" value="1"/>
</dbReference>
<dbReference type="SUPFAM" id="SSF48317">
    <property type="entry name" value="Acid phosphatase/Vanadium-dependent haloperoxidase"/>
    <property type="match status" value="1"/>
</dbReference>
<keyword evidence="8" id="KW-1185">Reference proteome</keyword>
<sequence length="333" mass="36424">MHGTANIAEQAGENLRPVRLRNLRIPLEIGIALAFLAFTLAVSNLYGLPFSLPSGERAAFVGVHYLYPLIGIAIWAAIMVFSRREEIAATFFVALPAYALVLLCHFNLKLWIPHLNPALWDETYWATDQAIRPAIEASMAIRTSLDPVIPLESNFYMIGFIVLFYIAFGFACLKRPESFRELVLAAIILQIMGSFAYLVAPALGPFLYEAGVEPPATLAQQSMLASWQANVAGGGEWIAAEGGRQLTVGLAAMPSLHAGGSFLFLLYALRHARKLAIPFALLFAFISLDAIANRWHYAIDLPVGMALAAVATWLAVRLVRRRDVSAPAKSRTA</sequence>
<feature type="transmembrane region" description="Helical" evidence="5">
    <location>
        <begin position="246"/>
        <end position="268"/>
    </location>
</feature>
<accession>A0ABY8FS91</accession>
<reference evidence="7 8" key="1">
    <citation type="submission" date="2023-03" db="EMBL/GenBank/DDBJ databases">
        <title>Altererythrobacter sp. CAU 1644 isolated from sand.</title>
        <authorList>
            <person name="Kim W."/>
        </authorList>
    </citation>
    <scope>NUCLEOTIDE SEQUENCE [LARGE SCALE GENOMIC DNA]</scope>
    <source>
        <strain evidence="7 8">CAU 1644</strain>
    </source>
</reference>
<feature type="transmembrane region" description="Helical" evidence="5">
    <location>
        <begin position="88"/>
        <end position="108"/>
    </location>
</feature>
<evidence type="ECO:0000256" key="5">
    <source>
        <dbReference type="SAM" id="Phobius"/>
    </source>
</evidence>
<feature type="transmembrane region" description="Helical" evidence="5">
    <location>
        <begin position="182"/>
        <end position="200"/>
    </location>
</feature>
<dbReference type="EMBL" id="CP121106">
    <property type="protein sequence ID" value="WFL77873.1"/>
    <property type="molecule type" value="Genomic_DNA"/>
</dbReference>
<feature type="domain" description="Inositolphosphotransferase Aur1/Ipt1" evidence="6">
    <location>
        <begin position="156"/>
        <end position="314"/>
    </location>
</feature>
<evidence type="ECO:0000256" key="1">
    <source>
        <dbReference type="ARBA" id="ARBA00004141"/>
    </source>
</evidence>
<keyword evidence="2 5" id="KW-0812">Transmembrane</keyword>
<evidence type="ECO:0000256" key="4">
    <source>
        <dbReference type="ARBA" id="ARBA00023136"/>
    </source>
</evidence>
<evidence type="ECO:0000313" key="7">
    <source>
        <dbReference type="EMBL" id="WFL77873.1"/>
    </source>
</evidence>
<feature type="transmembrane region" description="Helical" evidence="5">
    <location>
        <begin position="58"/>
        <end position="81"/>
    </location>
</feature>
<organism evidence="7 8">
    <name type="scientific">Altererythrobacter arenosus</name>
    <dbReference type="NCBI Taxonomy" id="3032592"/>
    <lineage>
        <taxon>Bacteria</taxon>
        <taxon>Pseudomonadati</taxon>
        <taxon>Pseudomonadota</taxon>
        <taxon>Alphaproteobacteria</taxon>
        <taxon>Sphingomonadales</taxon>
        <taxon>Erythrobacteraceae</taxon>
        <taxon>Altererythrobacter</taxon>
    </lineage>
</organism>
<protein>
    <submittedName>
        <fullName evidence="7">Phosphatase PAP2 family protein</fullName>
    </submittedName>
</protein>
<dbReference type="InterPro" id="IPR026841">
    <property type="entry name" value="Aur1/Ipt1"/>
</dbReference>
<evidence type="ECO:0000313" key="8">
    <source>
        <dbReference type="Proteomes" id="UP001215827"/>
    </source>
</evidence>
<feature type="transmembrane region" description="Helical" evidence="5">
    <location>
        <begin position="155"/>
        <end position="173"/>
    </location>
</feature>
<proteinExistence type="predicted"/>
<dbReference type="InterPro" id="IPR052185">
    <property type="entry name" value="IPC_Synthase-Related"/>
</dbReference>
<dbReference type="PANTHER" id="PTHR31310:SF7">
    <property type="entry name" value="PA-PHOSPHATASE RELATED-FAMILY PROTEIN DDB_G0268928"/>
    <property type="match status" value="1"/>
</dbReference>
<keyword evidence="3 5" id="KW-1133">Transmembrane helix</keyword>
<keyword evidence="4 5" id="KW-0472">Membrane</keyword>